<evidence type="ECO:0000313" key="1">
    <source>
        <dbReference type="EMBL" id="MFA0570829.1"/>
    </source>
</evidence>
<proteinExistence type="predicted"/>
<evidence type="ECO:0000313" key="2">
    <source>
        <dbReference type="Proteomes" id="UP001570417"/>
    </source>
</evidence>
<dbReference type="PROSITE" id="PS51257">
    <property type="entry name" value="PROKAR_LIPOPROTEIN"/>
    <property type="match status" value="1"/>
</dbReference>
<comment type="caution">
    <text evidence="1">The sequence shown here is derived from an EMBL/GenBank/DDBJ whole genome shotgun (WGS) entry which is preliminary data.</text>
</comment>
<name>A0ABV4NIW2_9VIBR</name>
<accession>A0ABV4NIW2</accession>
<evidence type="ECO:0008006" key="3">
    <source>
        <dbReference type="Google" id="ProtNLM"/>
    </source>
</evidence>
<dbReference type="RefSeq" id="WP_372268588.1">
    <property type="nucleotide sequence ID" value="NZ_JBFRUW010000137.1"/>
</dbReference>
<organism evidence="1 2">
    <name type="scientific">Vibrio gallaecicus</name>
    <dbReference type="NCBI Taxonomy" id="552386"/>
    <lineage>
        <taxon>Bacteria</taxon>
        <taxon>Pseudomonadati</taxon>
        <taxon>Pseudomonadota</taxon>
        <taxon>Gammaproteobacteria</taxon>
        <taxon>Vibrionales</taxon>
        <taxon>Vibrionaceae</taxon>
        <taxon>Vibrio</taxon>
    </lineage>
</organism>
<protein>
    <recommendedName>
        <fullName evidence="3">Lipoprotein</fullName>
    </recommendedName>
</protein>
<gene>
    <name evidence="1" type="ORF">AB4566_21505</name>
</gene>
<reference evidence="1 2" key="1">
    <citation type="journal article" date="2024" name="ISME J.">
        <title>Tailless and filamentous prophages are predominant in marine Vibrio.</title>
        <authorList>
            <person name="Steensen K."/>
            <person name="Seneca J."/>
            <person name="Bartlau N."/>
            <person name="Yu X.A."/>
            <person name="Hussain F.A."/>
            <person name="Polz M.F."/>
        </authorList>
    </citation>
    <scope>NUCLEOTIDE SEQUENCE [LARGE SCALE GENOMIC DNA]</scope>
    <source>
        <strain evidence="1 2">10N.222.51.A1</strain>
    </source>
</reference>
<sequence>MFKNRYAIAVVLASIFLISSCTKVVERSELEKLIQSKQFEPLMDLVDVYIKENEEDDFGYYVKAIALMNLDGESSDILSVLDTAFLKSPEDKIANYSFSMSVMLLQNGYCDESLPIASKMGFNLDNAESREFYLLGTGYVDCISQKNSKSKKFVITLYEKLLVLTRYNHELTQSYITYLAKIDRLDKAEHVLYRYGLHKPKSRNLSDLLIHLKTENGKANTRE</sequence>
<keyword evidence="2" id="KW-1185">Reference proteome</keyword>
<dbReference type="EMBL" id="JBFRUW010000137">
    <property type="protein sequence ID" value="MFA0570829.1"/>
    <property type="molecule type" value="Genomic_DNA"/>
</dbReference>
<dbReference type="Proteomes" id="UP001570417">
    <property type="component" value="Unassembled WGS sequence"/>
</dbReference>